<organism evidence="2 3">
    <name type="scientific">Crotalaria pallida</name>
    <name type="common">Smooth rattlebox</name>
    <name type="synonym">Crotalaria striata</name>
    <dbReference type="NCBI Taxonomy" id="3830"/>
    <lineage>
        <taxon>Eukaryota</taxon>
        <taxon>Viridiplantae</taxon>
        <taxon>Streptophyta</taxon>
        <taxon>Embryophyta</taxon>
        <taxon>Tracheophyta</taxon>
        <taxon>Spermatophyta</taxon>
        <taxon>Magnoliopsida</taxon>
        <taxon>eudicotyledons</taxon>
        <taxon>Gunneridae</taxon>
        <taxon>Pentapetalae</taxon>
        <taxon>rosids</taxon>
        <taxon>fabids</taxon>
        <taxon>Fabales</taxon>
        <taxon>Fabaceae</taxon>
        <taxon>Papilionoideae</taxon>
        <taxon>50 kb inversion clade</taxon>
        <taxon>genistoids sensu lato</taxon>
        <taxon>core genistoids</taxon>
        <taxon>Crotalarieae</taxon>
        <taxon>Crotalaria</taxon>
    </lineage>
</organism>
<name>A0AAN9E9D2_CROPI</name>
<proteinExistence type="predicted"/>
<dbReference type="EMBL" id="JAYWIO010000007">
    <property type="protein sequence ID" value="KAK7251306.1"/>
    <property type="molecule type" value="Genomic_DNA"/>
</dbReference>
<sequence length="83" mass="8926">MISNAACKGTAKETANNEPDEPRHIQMTNARCPRCAEAKVGLSDIIHAGHNHHRYQLECIACGNSWYASSGAVSVLASDSKMV</sequence>
<dbReference type="PANTHER" id="PTHR46871:SF1">
    <property type="entry name" value="BROMO-ADJACENT HOMOLOGY (BAH) DOMAIN-CONTAINING PROTEIN"/>
    <property type="match status" value="1"/>
</dbReference>
<feature type="region of interest" description="Disordered" evidence="1">
    <location>
        <begin position="1"/>
        <end position="25"/>
    </location>
</feature>
<dbReference type="Proteomes" id="UP001372338">
    <property type="component" value="Unassembled WGS sequence"/>
</dbReference>
<evidence type="ECO:0000313" key="3">
    <source>
        <dbReference type="Proteomes" id="UP001372338"/>
    </source>
</evidence>
<comment type="caution">
    <text evidence="2">The sequence shown here is derived from an EMBL/GenBank/DDBJ whole genome shotgun (WGS) entry which is preliminary data.</text>
</comment>
<dbReference type="AlphaFoldDB" id="A0AAN9E9D2"/>
<reference evidence="2 3" key="1">
    <citation type="submission" date="2024-01" db="EMBL/GenBank/DDBJ databases">
        <title>The genomes of 5 underutilized Papilionoideae crops provide insights into root nodulation and disease resistanc.</title>
        <authorList>
            <person name="Yuan L."/>
        </authorList>
    </citation>
    <scope>NUCLEOTIDE SEQUENCE [LARGE SCALE GENOMIC DNA]</scope>
    <source>
        <strain evidence="2">ZHUSHIDOU_FW_LH</strain>
        <tissue evidence="2">Leaf</tissue>
    </source>
</reference>
<dbReference type="PANTHER" id="PTHR46871">
    <property type="entry name" value="BROMO-ADJACENT HOMOLOGY (BAH) DOMAIN-CONTAINING PROTEIN"/>
    <property type="match status" value="1"/>
</dbReference>
<keyword evidence="3" id="KW-1185">Reference proteome</keyword>
<gene>
    <name evidence="2" type="ORF">RIF29_34374</name>
</gene>
<accession>A0AAN9E9D2</accession>
<evidence type="ECO:0000256" key="1">
    <source>
        <dbReference type="SAM" id="MobiDB-lite"/>
    </source>
</evidence>
<evidence type="ECO:0000313" key="2">
    <source>
        <dbReference type="EMBL" id="KAK7251306.1"/>
    </source>
</evidence>
<protein>
    <submittedName>
        <fullName evidence="2">Uncharacterized protein</fullName>
    </submittedName>
</protein>